<dbReference type="SMART" id="SM00460">
    <property type="entry name" value="TGc"/>
    <property type="match status" value="1"/>
</dbReference>
<sequence>MRKEALRAGALLLTLALLLPVAGCQGGADGPVQSSAAVQSAGPSMPKRDAAPQVLVPEAPGTETLGNDKVWIDVSNRGEGYITVRYDGDNDKVKLQITCGEGETYTYNLQKDVPEVFPLTAGDGQYRIGVYENISGTKYSQVFSGEQAVALDSEFGPFLYPNQYVDFDEDSQAVAKGAQLAEGAADELEVVGRIYDFVVGEIRYDYDKADNPTSNYLPDIDETLQSRMGICFDYAALMTAMLRTQRIPTKLVIGYVGELYHAWISVYIEGQGWINNIIYFDGEKWTRMDPTMASTGGGAQEYVGDGKSYHELYYY</sequence>
<dbReference type="InterPro" id="IPR002931">
    <property type="entry name" value="Transglutaminase-like"/>
</dbReference>
<proteinExistence type="predicted"/>
<evidence type="ECO:0000256" key="1">
    <source>
        <dbReference type="SAM" id="MobiDB-lite"/>
    </source>
</evidence>
<feature type="chain" id="PRO_5038578156" evidence="2">
    <location>
        <begin position="28"/>
        <end position="315"/>
    </location>
</feature>
<evidence type="ECO:0000313" key="4">
    <source>
        <dbReference type="EMBL" id="MBC8529381.1"/>
    </source>
</evidence>
<accession>A0A926D0W4</accession>
<dbReference type="Proteomes" id="UP000654279">
    <property type="component" value="Unassembled WGS sequence"/>
</dbReference>
<dbReference type="Pfam" id="PF01841">
    <property type="entry name" value="Transglut_core"/>
    <property type="match status" value="1"/>
</dbReference>
<dbReference type="RefSeq" id="WP_249285234.1">
    <property type="nucleotide sequence ID" value="NZ_JACRSO010000003.1"/>
</dbReference>
<gene>
    <name evidence="4" type="ORF">H8699_08075</name>
</gene>
<name>A0A926D0W4_9FIRM</name>
<feature type="signal peptide" evidence="2">
    <location>
        <begin position="1"/>
        <end position="27"/>
    </location>
</feature>
<dbReference type="EMBL" id="JACRSO010000003">
    <property type="protein sequence ID" value="MBC8529381.1"/>
    <property type="molecule type" value="Genomic_DNA"/>
</dbReference>
<dbReference type="PANTHER" id="PTHR33490:SF6">
    <property type="entry name" value="SLL1049 PROTEIN"/>
    <property type="match status" value="1"/>
</dbReference>
<feature type="region of interest" description="Disordered" evidence="1">
    <location>
        <begin position="30"/>
        <end position="50"/>
    </location>
</feature>
<feature type="domain" description="Transglutaminase-like" evidence="3">
    <location>
        <begin position="223"/>
        <end position="292"/>
    </location>
</feature>
<keyword evidence="2" id="KW-0732">Signal</keyword>
<dbReference type="PANTHER" id="PTHR33490">
    <property type="entry name" value="BLR5614 PROTEIN-RELATED"/>
    <property type="match status" value="1"/>
</dbReference>
<feature type="compositionally biased region" description="Polar residues" evidence="1">
    <location>
        <begin position="32"/>
        <end position="42"/>
    </location>
</feature>
<keyword evidence="5" id="KW-1185">Reference proteome</keyword>
<evidence type="ECO:0000313" key="5">
    <source>
        <dbReference type="Proteomes" id="UP000654279"/>
    </source>
</evidence>
<organism evidence="4 5">
    <name type="scientific">Luoshenia tenuis</name>
    <dbReference type="NCBI Taxonomy" id="2763654"/>
    <lineage>
        <taxon>Bacteria</taxon>
        <taxon>Bacillati</taxon>
        <taxon>Bacillota</taxon>
        <taxon>Clostridia</taxon>
        <taxon>Christensenellales</taxon>
        <taxon>Christensenellaceae</taxon>
        <taxon>Luoshenia</taxon>
    </lineage>
</organism>
<evidence type="ECO:0000256" key="2">
    <source>
        <dbReference type="SAM" id="SignalP"/>
    </source>
</evidence>
<evidence type="ECO:0000259" key="3">
    <source>
        <dbReference type="SMART" id="SM00460"/>
    </source>
</evidence>
<comment type="caution">
    <text evidence="4">The sequence shown here is derived from an EMBL/GenBank/DDBJ whole genome shotgun (WGS) entry which is preliminary data.</text>
</comment>
<dbReference type="InterPro" id="IPR038765">
    <property type="entry name" value="Papain-like_cys_pep_sf"/>
</dbReference>
<dbReference type="Gene3D" id="3.10.620.30">
    <property type="match status" value="1"/>
</dbReference>
<reference evidence="4" key="1">
    <citation type="submission" date="2020-08" db="EMBL/GenBank/DDBJ databases">
        <title>Genome public.</title>
        <authorList>
            <person name="Liu C."/>
            <person name="Sun Q."/>
        </authorList>
    </citation>
    <scope>NUCLEOTIDE SEQUENCE</scope>
    <source>
        <strain evidence="4">NSJ-44</strain>
    </source>
</reference>
<dbReference type="AlphaFoldDB" id="A0A926D0W4"/>
<protein>
    <submittedName>
        <fullName evidence="4">Transglutaminase domain-containing protein</fullName>
    </submittedName>
</protein>
<dbReference type="SUPFAM" id="SSF54001">
    <property type="entry name" value="Cysteine proteinases"/>
    <property type="match status" value="1"/>
</dbReference>